<dbReference type="Proteomes" id="UP000040576">
    <property type="component" value="Unassembled WGS sequence"/>
</dbReference>
<dbReference type="HAMAP" id="MF_01405">
    <property type="entry name" value="Non_canon_purine_NTPase"/>
    <property type="match status" value="1"/>
</dbReference>
<evidence type="ECO:0000313" key="14">
    <source>
        <dbReference type="Proteomes" id="UP000032076"/>
    </source>
</evidence>
<evidence type="ECO:0000313" key="15">
    <source>
        <dbReference type="Proteomes" id="UP000040576"/>
    </source>
</evidence>
<dbReference type="PANTHER" id="PTHR11067">
    <property type="entry name" value="INOSINE TRIPHOSPHATE PYROPHOSPHATASE/HAM1 PROTEIN"/>
    <property type="match status" value="1"/>
</dbReference>
<keyword evidence="4 10" id="KW-0547">Nucleotide-binding</keyword>
<dbReference type="EMBL" id="JXLU01000147">
    <property type="protein sequence ID" value="KIO70125.1"/>
    <property type="molecule type" value="Genomic_DNA"/>
</dbReference>
<dbReference type="RefSeq" id="WP_034771536.1">
    <property type="nucleotide sequence ID" value="NZ_CCRF01000066.1"/>
</dbReference>
<comment type="subunit">
    <text evidence="2 10">Homodimer.</text>
</comment>
<evidence type="ECO:0000256" key="10">
    <source>
        <dbReference type="HAMAP-Rule" id="MF_01405"/>
    </source>
</evidence>
<keyword evidence="5 10" id="KW-0378">Hydrolase</keyword>
<dbReference type="InterPro" id="IPR002637">
    <property type="entry name" value="RdgB/HAM1"/>
</dbReference>
<gene>
    <name evidence="13" type="ORF">B4167_0815</name>
    <name evidence="12" type="ORF">BT1A1_2408</name>
</gene>
<dbReference type="GO" id="GO:0017111">
    <property type="term" value="F:ribonucleoside triphosphate phosphatase activity"/>
    <property type="evidence" value="ECO:0007669"/>
    <property type="project" value="InterPro"/>
</dbReference>
<reference evidence="13 14" key="2">
    <citation type="submission" date="2015-01" db="EMBL/GenBank/DDBJ databases">
        <title>Draft Genome Sequences of Four Bacillus thermoamylovorans Strains, Isolated From Food Products.</title>
        <authorList>
            <person name="Krawcyk A.O."/>
            <person name="Berendsen E.M."/>
            <person name="Eijlander R.T."/>
            <person name="de Jong A."/>
            <person name="Wells-Bennik M."/>
            <person name="Kuipers O.P."/>
        </authorList>
    </citation>
    <scope>NUCLEOTIDE SEQUENCE [LARGE SCALE GENOMIC DNA]</scope>
    <source>
        <strain evidence="13 14">B4167</strain>
    </source>
</reference>
<dbReference type="GO" id="GO:0046872">
    <property type="term" value="F:metal ion binding"/>
    <property type="evidence" value="ECO:0007669"/>
    <property type="project" value="UniProtKB-KW"/>
</dbReference>
<evidence type="ECO:0000256" key="1">
    <source>
        <dbReference type="ARBA" id="ARBA00008023"/>
    </source>
</evidence>
<dbReference type="EC" id="3.6.1.66" evidence="10"/>
<proteinExistence type="inferred from homology"/>
<dbReference type="AlphaFoldDB" id="A0A090IVV8"/>
<dbReference type="InterPro" id="IPR029001">
    <property type="entry name" value="ITPase-like_fam"/>
</dbReference>
<dbReference type="NCBIfam" id="NF011397">
    <property type="entry name" value="PRK14822.1"/>
    <property type="match status" value="1"/>
</dbReference>
<dbReference type="NCBIfam" id="TIGR00042">
    <property type="entry name" value="RdgB/HAM1 family non-canonical purine NTP pyrophosphatase"/>
    <property type="match status" value="1"/>
</dbReference>
<feature type="binding site" evidence="10">
    <location>
        <position position="176"/>
    </location>
    <ligand>
        <name>substrate</name>
    </ligand>
</feature>
<comment type="catalytic activity">
    <reaction evidence="9 10">
        <text>XTP + H2O = XMP + diphosphate + H(+)</text>
        <dbReference type="Rhea" id="RHEA:28610"/>
        <dbReference type="ChEBI" id="CHEBI:15377"/>
        <dbReference type="ChEBI" id="CHEBI:15378"/>
        <dbReference type="ChEBI" id="CHEBI:33019"/>
        <dbReference type="ChEBI" id="CHEBI:57464"/>
        <dbReference type="ChEBI" id="CHEBI:61314"/>
        <dbReference type="EC" id="3.6.1.66"/>
    </reaction>
</comment>
<dbReference type="Gene3D" id="3.90.950.10">
    <property type="match status" value="1"/>
</dbReference>
<dbReference type="Proteomes" id="UP000032076">
    <property type="component" value="Unassembled WGS sequence"/>
</dbReference>
<evidence type="ECO:0000256" key="2">
    <source>
        <dbReference type="ARBA" id="ARBA00011738"/>
    </source>
</evidence>
<evidence type="ECO:0000256" key="5">
    <source>
        <dbReference type="ARBA" id="ARBA00022801"/>
    </source>
</evidence>
<dbReference type="PATRIC" id="fig|35841.7.peg.2195"/>
<keyword evidence="15" id="KW-1185">Reference proteome</keyword>
<evidence type="ECO:0000256" key="9">
    <source>
        <dbReference type="ARBA" id="ARBA00052017"/>
    </source>
</evidence>
<evidence type="ECO:0000313" key="13">
    <source>
        <dbReference type="EMBL" id="KIO70125.1"/>
    </source>
</evidence>
<dbReference type="GO" id="GO:0036222">
    <property type="term" value="F:XTP diphosphatase activity"/>
    <property type="evidence" value="ECO:0007669"/>
    <property type="project" value="UniProtKB-UniRule"/>
</dbReference>
<comment type="similarity">
    <text evidence="1 10 11">Belongs to the HAM1 NTPase family.</text>
</comment>
<evidence type="ECO:0000256" key="4">
    <source>
        <dbReference type="ARBA" id="ARBA00022741"/>
    </source>
</evidence>
<accession>A0A090IVV8</accession>
<comment type="catalytic activity">
    <reaction evidence="10">
        <text>ITP + H2O = IMP + diphosphate + H(+)</text>
        <dbReference type="Rhea" id="RHEA:29399"/>
        <dbReference type="ChEBI" id="CHEBI:15377"/>
        <dbReference type="ChEBI" id="CHEBI:15378"/>
        <dbReference type="ChEBI" id="CHEBI:33019"/>
        <dbReference type="ChEBI" id="CHEBI:58053"/>
        <dbReference type="ChEBI" id="CHEBI:61402"/>
        <dbReference type="EC" id="3.6.1.66"/>
    </reaction>
</comment>
<sequence>MEELIIATKNKGKAKEFEELFEPLGFRVKTLLDYPDAPDIEETGKTFEENALLKAVGISNIFQKIVIADDSGLVIDALDGRPGVYSARYAGTDKDDEANIQKVLFEMKDVPEEKRTAHFHCTLALVVPGKDPIIVEGTCNGLILTEKRGNNGFGYDPIFYLPHLKKTMAEITSEEKNRISHRGNAIRKLSEHVQEAMERGDFLS</sequence>
<feature type="active site" description="Proton acceptor" evidence="10">
    <location>
        <position position="70"/>
    </location>
</feature>
<feature type="binding site" evidence="10">
    <location>
        <begin position="181"/>
        <end position="182"/>
    </location>
    <ligand>
        <name>substrate</name>
    </ligand>
</feature>
<dbReference type="GeneID" id="92961738"/>
<dbReference type="SUPFAM" id="SSF52972">
    <property type="entry name" value="ITPase-like"/>
    <property type="match status" value="1"/>
</dbReference>
<dbReference type="FunFam" id="3.90.950.10:FF:000001">
    <property type="entry name" value="dITP/XTP pyrophosphatase"/>
    <property type="match status" value="1"/>
</dbReference>
<feature type="binding site" evidence="10">
    <location>
        <position position="70"/>
    </location>
    <ligand>
        <name>Mg(2+)</name>
        <dbReference type="ChEBI" id="CHEBI:18420"/>
    </ligand>
</feature>
<protein>
    <recommendedName>
        <fullName evidence="10">dITP/XTP pyrophosphatase</fullName>
        <ecNumber evidence="10">3.6.1.66</ecNumber>
    </recommendedName>
    <alternativeName>
        <fullName evidence="10">Non-canonical purine NTP pyrophosphatase</fullName>
    </alternativeName>
    <alternativeName>
        <fullName evidence="10">Non-standard purine NTP pyrophosphatase</fullName>
    </alternativeName>
    <alternativeName>
        <fullName evidence="10">Nucleoside-triphosphate diphosphatase</fullName>
    </alternativeName>
    <alternativeName>
        <fullName evidence="10">Nucleoside-triphosphate pyrophosphatase</fullName>
        <shortName evidence="10">NTPase</shortName>
    </alternativeName>
</protein>
<evidence type="ECO:0000256" key="7">
    <source>
        <dbReference type="ARBA" id="ARBA00023080"/>
    </source>
</evidence>
<evidence type="ECO:0000256" key="3">
    <source>
        <dbReference type="ARBA" id="ARBA00022723"/>
    </source>
</evidence>
<dbReference type="GO" id="GO:0009117">
    <property type="term" value="P:nucleotide metabolic process"/>
    <property type="evidence" value="ECO:0007669"/>
    <property type="project" value="UniProtKB-KW"/>
</dbReference>
<evidence type="ECO:0000256" key="11">
    <source>
        <dbReference type="RuleBase" id="RU003781"/>
    </source>
</evidence>
<organism evidence="12 15">
    <name type="scientific">Caldibacillus thermoamylovorans</name>
    <dbReference type="NCBI Taxonomy" id="35841"/>
    <lineage>
        <taxon>Bacteria</taxon>
        <taxon>Bacillati</taxon>
        <taxon>Bacillota</taxon>
        <taxon>Bacilli</taxon>
        <taxon>Bacillales</taxon>
        <taxon>Bacillaceae</taxon>
        <taxon>Caldibacillus</taxon>
    </lineage>
</organism>
<dbReference type="InterPro" id="IPR020922">
    <property type="entry name" value="dITP/XTP_pyrophosphatase"/>
</dbReference>
<comment type="catalytic activity">
    <reaction evidence="8 10">
        <text>dITP + H2O = dIMP + diphosphate + H(+)</text>
        <dbReference type="Rhea" id="RHEA:28342"/>
        <dbReference type="ChEBI" id="CHEBI:15377"/>
        <dbReference type="ChEBI" id="CHEBI:15378"/>
        <dbReference type="ChEBI" id="CHEBI:33019"/>
        <dbReference type="ChEBI" id="CHEBI:61194"/>
        <dbReference type="ChEBI" id="CHEBI:61382"/>
        <dbReference type="EC" id="3.6.1.66"/>
    </reaction>
</comment>
<feature type="binding site" evidence="10">
    <location>
        <position position="41"/>
    </location>
    <ligand>
        <name>Mg(2+)</name>
        <dbReference type="ChEBI" id="CHEBI:18420"/>
    </ligand>
</feature>
<feature type="binding site" evidence="10">
    <location>
        <position position="71"/>
    </location>
    <ligand>
        <name>substrate</name>
    </ligand>
</feature>
<dbReference type="GO" id="GO:0036220">
    <property type="term" value="F:ITP diphosphatase activity"/>
    <property type="evidence" value="ECO:0007669"/>
    <property type="project" value="UniProtKB-UniRule"/>
</dbReference>
<dbReference type="PANTHER" id="PTHR11067:SF9">
    <property type="entry name" value="INOSINE TRIPHOSPHATE PYROPHOSPHATASE"/>
    <property type="match status" value="1"/>
</dbReference>
<dbReference type="GO" id="GO:0035870">
    <property type="term" value="F:dITP diphosphatase activity"/>
    <property type="evidence" value="ECO:0007669"/>
    <property type="project" value="UniProtKB-UniRule"/>
</dbReference>
<reference evidence="12 15" key="1">
    <citation type="submission" date="2014-07" db="EMBL/GenBank/DDBJ databases">
        <authorList>
            <person name="Wibberg Daniel"/>
        </authorList>
    </citation>
    <scope>NUCLEOTIDE SEQUENCE [LARGE SCALE GENOMIC DNA]</scope>
</reference>
<dbReference type="OrthoDB" id="9807456at2"/>
<comment type="cofactor">
    <cofactor evidence="10">
        <name>Mg(2+)</name>
        <dbReference type="ChEBI" id="CHEBI:18420"/>
    </cofactor>
    <text evidence="10">Binds 1 Mg(2+) ion per subunit.</text>
</comment>
<keyword evidence="7 10" id="KW-0546">Nucleotide metabolism</keyword>
<keyword evidence="6 10" id="KW-0460">Magnesium</keyword>
<evidence type="ECO:0000256" key="8">
    <source>
        <dbReference type="ARBA" id="ARBA00051875"/>
    </source>
</evidence>
<name>A0A090IVV8_9BACI</name>
<dbReference type="GO" id="GO:0005829">
    <property type="term" value="C:cytosol"/>
    <property type="evidence" value="ECO:0007669"/>
    <property type="project" value="TreeGrafter"/>
</dbReference>
<feature type="binding site" evidence="10">
    <location>
        <begin position="8"/>
        <end position="13"/>
    </location>
    <ligand>
        <name>substrate</name>
    </ligand>
</feature>
<dbReference type="GO" id="GO:0009146">
    <property type="term" value="P:purine nucleoside triphosphate catabolic process"/>
    <property type="evidence" value="ECO:0007669"/>
    <property type="project" value="UniProtKB-UniRule"/>
</dbReference>
<keyword evidence="3 10" id="KW-0479">Metal-binding</keyword>
<comment type="function">
    <text evidence="10">Pyrophosphatase that catalyzes the hydrolysis of nucleoside triphosphates to their monophosphate derivatives, with a high preference for the non-canonical purine nucleotides XTP (xanthosine triphosphate), dITP (deoxyinosine triphosphate) and ITP. Seems to function as a house-cleaning enzyme that removes non-canonical purine nucleotides from the nucleotide pool, thus preventing their incorporation into DNA/RNA and avoiding chromosomal lesions.</text>
</comment>
<feature type="binding site" evidence="10">
    <location>
        <begin position="153"/>
        <end position="156"/>
    </location>
    <ligand>
        <name>substrate</name>
    </ligand>
</feature>
<evidence type="ECO:0000256" key="6">
    <source>
        <dbReference type="ARBA" id="ARBA00022842"/>
    </source>
</evidence>
<dbReference type="Pfam" id="PF01725">
    <property type="entry name" value="Ham1p_like"/>
    <property type="match status" value="1"/>
</dbReference>
<dbReference type="CDD" id="cd00515">
    <property type="entry name" value="HAM1"/>
    <property type="match status" value="1"/>
</dbReference>
<evidence type="ECO:0000313" key="12">
    <source>
        <dbReference type="EMBL" id="CEE02226.1"/>
    </source>
</evidence>
<dbReference type="GO" id="GO:0000166">
    <property type="term" value="F:nucleotide binding"/>
    <property type="evidence" value="ECO:0007669"/>
    <property type="project" value="UniProtKB-KW"/>
</dbReference>
<dbReference type="EMBL" id="CCRF01000066">
    <property type="protein sequence ID" value="CEE02226.1"/>
    <property type="molecule type" value="Genomic_DNA"/>
</dbReference>